<gene>
    <name evidence="2" type="ORF">GCM10010389_39350</name>
</gene>
<evidence type="ECO:0000256" key="1">
    <source>
        <dbReference type="SAM" id="MobiDB-lite"/>
    </source>
</evidence>
<dbReference type="Proteomes" id="UP000623010">
    <property type="component" value="Unassembled WGS sequence"/>
</dbReference>
<reference evidence="2" key="1">
    <citation type="journal article" date="2014" name="Int. J. Syst. Evol. Microbiol.">
        <title>Complete genome sequence of Corynebacterium casei LMG S-19264T (=DSM 44701T), isolated from a smear-ripened cheese.</title>
        <authorList>
            <consortium name="US DOE Joint Genome Institute (JGI-PGF)"/>
            <person name="Walter F."/>
            <person name="Albersmeier A."/>
            <person name="Kalinowski J."/>
            <person name="Ruckert C."/>
        </authorList>
    </citation>
    <scope>NUCLEOTIDE SEQUENCE</scope>
    <source>
        <strain evidence="2">JCM 5016</strain>
    </source>
</reference>
<dbReference type="Gene3D" id="1.20.1270.360">
    <property type="match status" value="1"/>
</dbReference>
<comment type="caution">
    <text evidence="2">The sequence shown here is derived from an EMBL/GenBank/DDBJ whole genome shotgun (WGS) entry which is preliminary data.</text>
</comment>
<protein>
    <submittedName>
        <fullName evidence="2">Ferredoxin</fullName>
    </submittedName>
</protein>
<reference evidence="2" key="2">
    <citation type="submission" date="2020-09" db="EMBL/GenBank/DDBJ databases">
        <authorList>
            <person name="Sun Q."/>
            <person name="Ohkuma M."/>
        </authorList>
    </citation>
    <scope>NUCLEOTIDE SEQUENCE</scope>
    <source>
        <strain evidence="2">JCM 5016</strain>
    </source>
</reference>
<dbReference type="Pfam" id="PF03860">
    <property type="entry name" value="Csp"/>
    <property type="match status" value="1"/>
</dbReference>
<dbReference type="AlphaFoldDB" id="A0A918RF02"/>
<dbReference type="EMBL" id="BMWH01000016">
    <property type="protein sequence ID" value="GGZ96221.1"/>
    <property type="molecule type" value="Genomic_DNA"/>
</dbReference>
<evidence type="ECO:0000313" key="3">
    <source>
        <dbReference type="Proteomes" id="UP000623010"/>
    </source>
</evidence>
<evidence type="ECO:0000313" key="2">
    <source>
        <dbReference type="EMBL" id="GGZ96221.1"/>
    </source>
</evidence>
<dbReference type="PANTHER" id="PTHR37310:SF1">
    <property type="entry name" value="CYTOPLASMIC PROTEIN"/>
    <property type="match status" value="1"/>
</dbReference>
<sequence length="164" mass="17495">MPCDPHASRVTGAGAGKPRRDAARAGFGAVGPGYPPRVTSTTSQQELFRFLEDRFACALACTECARECALRASLAEPRGDTDQERVRRQGIMCAEVCDATCRVLSEENSVGEGVEDAIRAQLEYCRAVSLESAHVFDARSGAEETAAACRACARACSDFLATLN</sequence>
<name>A0A918RF02_9ACTN</name>
<keyword evidence="3" id="KW-1185">Reference proteome</keyword>
<dbReference type="InterPro" id="IPR005560">
    <property type="entry name" value="Csp_YhjQ"/>
</dbReference>
<organism evidence="2 3">
    <name type="scientific">Streptomyces echinoruber</name>
    <dbReference type="NCBI Taxonomy" id="68898"/>
    <lineage>
        <taxon>Bacteria</taxon>
        <taxon>Bacillati</taxon>
        <taxon>Actinomycetota</taxon>
        <taxon>Actinomycetes</taxon>
        <taxon>Kitasatosporales</taxon>
        <taxon>Streptomycetaceae</taxon>
        <taxon>Streptomyces</taxon>
    </lineage>
</organism>
<feature type="region of interest" description="Disordered" evidence="1">
    <location>
        <begin position="1"/>
        <end position="38"/>
    </location>
</feature>
<dbReference type="PANTHER" id="PTHR37310">
    <property type="entry name" value="CYTOPLASMIC PROTEIN-RELATED"/>
    <property type="match status" value="1"/>
</dbReference>
<accession>A0A918RF02</accession>
<proteinExistence type="predicted"/>